<gene>
    <name evidence="5" type="ORF">ODALV1_LOCUS24894</name>
</gene>
<evidence type="ECO:0000256" key="1">
    <source>
        <dbReference type="ARBA" id="ARBA00019033"/>
    </source>
</evidence>
<dbReference type="PROSITE" id="PS51279">
    <property type="entry name" value="BCNT_C"/>
    <property type="match status" value="1"/>
</dbReference>
<feature type="region of interest" description="Disordered" evidence="3">
    <location>
        <begin position="191"/>
        <end position="266"/>
    </location>
</feature>
<sequence>MSSIWKAVTGLFKSKDMEDREDDGSEEDSDDSEDEDFVPANEANNDLSEEDEEVNDGETPAKPKTKSTTGKGIGKGGARRSKNAKKRKLGKAAGRSGKRGKFEDEEDSDDNEDVDFVVNESLLKEGEKEDQQIQEQSSAEDALEKKHTDMLWADFLTSVEKEKSNKGKERTVEKVVSKVYDFAGEKVEVQEKVRVTVDESKATSSSPSTSSASSSTINLQEDSTTATDESAEQPGPSTSAAAANGAAQKAKPNQPRRGGISILGNDPEAIGLDELEKRGLTGLLKAFQSKTKKIGTLEKSKLDWEEYKRKTGLEDELHNHNRSRDTFIDKQEFLQRTDYRQFEIEKGMRATARSRRLAN</sequence>
<dbReference type="PANTHER" id="PTHR48407">
    <property type="entry name" value="CRANIOFACIAL DEVELOPMENT PROTEIN 1"/>
    <property type="match status" value="1"/>
</dbReference>
<organism evidence="5 6">
    <name type="scientific">Orchesella dallaii</name>
    <dbReference type="NCBI Taxonomy" id="48710"/>
    <lineage>
        <taxon>Eukaryota</taxon>
        <taxon>Metazoa</taxon>
        <taxon>Ecdysozoa</taxon>
        <taxon>Arthropoda</taxon>
        <taxon>Hexapoda</taxon>
        <taxon>Collembola</taxon>
        <taxon>Entomobryomorpha</taxon>
        <taxon>Entomobryoidea</taxon>
        <taxon>Orchesellidae</taxon>
        <taxon>Orchesellinae</taxon>
        <taxon>Orchesella</taxon>
    </lineage>
</organism>
<keyword evidence="6" id="KW-1185">Reference proteome</keyword>
<evidence type="ECO:0000256" key="2">
    <source>
        <dbReference type="ARBA" id="ARBA00030244"/>
    </source>
</evidence>
<name>A0ABP1RQM0_9HEXA</name>
<dbReference type="PANTHER" id="PTHR48407:SF1">
    <property type="entry name" value="CRANIOFACIAL DEVELOPMENT PROTEIN 1"/>
    <property type="match status" value="1"/>
</dbReference>
<feature type="compositionally biased region" description="Low complexity" evidence="3">
    <location>
        <begin position="60"/>
        <end position="70"/>
    </location>
</feature>
<dbReference type="InterPro" id="IPR011421">
    <property type="entry name" value="BCNT-C"/>
</dbReference>
<evidence type="ECO:0000313" key="5">
    <source>
        <dbReference type="EMBL" id="CAL8133071.1"/>
    </source>
</evidence>
<protein>
    <recommendedName>
        <fullName evidence="1">Craniofacial development protein 1</fullName>
    </recommendedName>
    <alternativeName>
        <fullName evidence="2">Bucentaur</fullName>
    </alternativeName>
</protein>
<dbReference type="InterPro" id="IPR027124">
    <property type="entry name" value="Swc5/CFDP1/2"/>
</dbReference>
<evidence type="ECO:0000256" key="3">
    <source>
        <dbReference type="SAM" id="MobiDB-lite"/>
    </source>
</evidence>
<dbReference type="Pfam" id="PF07572">
    <property type="entry name" value="BCNT"/>
    <property type="match status" value="1"/>
</dbReference>
<feature type="compositionally biased region" description="Acidic residues" evidence="3">
    <location>
        <begin position="103"/>
        <end position="115"/>
    </location>
</feature>
<dbReference type="Proteomes" id="UP001642540">
    <property type="component" value="Unassembled WGS sequence"/>
</dbReference>
<feature type="compositionally biased region" description="Acidic residues" evidence="3">
    <location>
        <begin position="47"/>
        <end position="56"/>
    </location>
</feature>
<feature type="compositionally biased region" description="Low complexity" evidence="3">
    <location>
        <begin position="235"/>
        <end position="253"/>
    </location>
</feature>
<feature type="region of interest" description="Disordered" evidence="3">
    <location>
        <begin position="1"/>
        <end position="145"/>
    </location>
</feature>
<proteinExistence type="predicted"/>
<evidence type="ECO:0000313" key="6">
    <source>
        <dbReference type="Proteomes" id="UP001642540"/>
    </source>
</evidence>
<feature type="compositionally biased region" description="Acidic residues" evidence="3">
    <location>
        <begin position="19"/>
        <end position="37"/>
    </location>
</feature>
<accession>A0ABP1RQM0</accession>
<comment type="caution">
    <text evidence="5">The sequence shown here is derived from an EMBL/GenBank/DDBJ whole genome shotgun (WGS) entry which is preliminary data.</text>
</comment>
<feature type="compositionally biased region" description="Polar residues" evidence="3">
    <location>
        <begin position="217"/>
        <end position="228"/>
    </location>
</feature>
<feature type="compositionally biased region" description="Basic and acidic residues" evidence="3">
    <location>
        <begin position="122"/>
        <end position="131"/>
    </location>
</feature>
<feature type="compositionally biased region" description="Low complexity" evidence="3">
    <location>
        <begin position="202"/>
        <end position="216"/>
    </location>
</feature>
<feature type="domain" description="BCNT-C" evidence="4">
    <location>
        <begin position="274"/>
        <end position="355"/>
    </location>
</feature>
<reference evidence="5 6" key="1">
    <citation type="submission" date="2024-08" db="EMBL/GenBank/DDBJ databases">
        <authorList>
            <person name="Cucini C."/>
            <person name="Frati F."/>
        </authorList>
    </citation>
    <scope>NUCLEOTIDE SEQUENCE [LARGE SCALE GENOMIC DNA]</scope>
</reference>
<evidence type="ECO:0000259" key="4">
    <source>
        <dbReference type="PROSITE" id="PS51279"/>
    </source>
</evidence>
<dbReference type="EMBL" id="CAXLJM020000096">
    <property type="protein sequence ID" value="CAL8133071.1"/>
    <property type="molecule type" value="Genomic_DNA"/>
</dbReference>
<feature type="compositionally biased region" description="Basic and acidic residues" evidence="3">
    <location>
        <begin position="191"/>
        <end position="201"/>
    </location>
</feature>
<feature type="compositionally biased region" description="Basic residues" evidence="3">
    <location>
        <begin position="77"/>
        <end position="90"/>
    </location>
</feature>